<keyword evidence="1" id="KW-0732">Signal</keyword>
<evidence type="ECO:0000256" key="1">
    <source>
        <dbReference type="SAM" id="SignalP"/>
    </source>
</evidence>
<sequence length="106" mass="11980">MKFVFCLMVIAFATLVECQFDQAMFCYNRASQGQTCPEVDRLHRSGAGCREVMKEQVACYKNIFSGNCNRDHKSFWPSVCKKLINLPGANSNKECYDYAIGLCDGN</sequence>
<protein>
    <submittedName>
        <fullName evidence="3">Uncharacterized protein</fullName>
    </submittedName>
</protein>
<feature type="chain" id="PRO_5037550158" evidence="1">
    <location>
        <begin position="19"/>
        <end position="106"/>
    </location>
</feature>
<keyword evidence="2" id="KW-1185">Reference proteome</keyword>
<reference evidence="3" key="1">
    <citation type="submission" date="2022-11" db="UniProtKB">
        <authorList>
            <consortium name="WormBaseParasite"/>
        </authorList>
    </citation>
    <scope>IDENTIFICATION</scope>
</reference>
<evidence type="ECO:0000313" key="3">
    <source>
        <dbReference type="WBParaSite" id="ACRNAN_Path_1429.g5609.t1"/>
    </source>
</evidence>
<dbReference type="AlphaFoldDB" id="A0A914C0G8"/>
<dbReference type="Proteomes" id="UP000887540">
    <property type="component" value="Unplaced"/>
</dbReference>
<feature type="signal peptide" evidence="1">
    <location>
        <begin position="1"/>
        <end position="18"/>
    </location>
</feature>
<organism evidence="2 3">
    <name type="scientific">Acrobeloides nanus</name>
    <dbReference type="NCBI Taxonomy" id="290746"/>
    <lineage>
        <taxon>Eukaryota</taxon>
        <taxon>Metazoa</taxon>
        <taxon>Ecdysozoa</taxon>
        <taxon>Nematoda</taxon>
        <taxon>Chromadorea</taxon>
        <taxon>Rhabditida</taxon>
        <taxon>Tylenchina</taxon>
        <taxon>Cephalobomorpha</taxon>
        <taxon>Cephaloboidea</taxon>
        <taxon>Cephalobidae</taxon>
        <taxon>Acrobeloides</taxon>
    </lineage>
</organism>
<proteinExistence type="predicted"/>
<evidence type="ECO:0000313" key="2">
    <source>
        <dbReference type="Proteomes" id="UP000887540"/>
    </source>
</evidence>
<dbReference type="WBParaSite" id="ACRNAN_Path_1429.g5609.t1">
    <property type="protein sequence ID" value="ACRNAN_Path_1429.g5609.t1"/>
    <property type="gene ID" value="ACRNAN_Path_1429.g5609"/>
</dbReference>
<accession>A0A914C0G8</accession>
<name>A0A914C0G8_9BILA</name>